<feature type="site" description="Substrate discrimination" evidence="6">
    <location>
        <position position="19"/>
    </location>
</feature>
<dbReference type="Pfam" id="PF00817">
    <property type="entry name" value="IMS"/>
    <property type="match status" value="1"/>
</dbReference>
<dbReference type="InterPro" id="IPR043128">
    <property type="entry name" value="Rev_trsase/Diguanyl_cyclase"/>
</dbReference>
<dbReference type="InterPro" id="IPR036775">
    <property type="entry name" value="DNA_pol_Y-fam_lit_finger_sf"/>
</dbReference>
<dbReference type="CDD" id="cd03586">
    <property type="entry name" value="PolY_Pol_IV_kappa"/>
    <property type="match status" value="1"/>
</dbReference>
<keyword evidence="2 6" id="KW-0515">Mutator protein</keyword>
<dbReference type="InterPro" id="IPR022880">
    <property type="entry name" value="DNApol_IV"/>
</dbReference>
<dbReference type="EMBL" id="FNDK01000042">
    <property type="protein sequence ID" value="SDI38972.1"/>
    <property type="molecule type" value="Genomic_DNA"/>
</dbReference>
<dbReference type="GO" id="GO:0006261">
    <property type="term" value="P:DNA-templated DNA replication"/>
    <property type="evidence" value="ECO:0007669"/>
    <property type="project" value="UniProtKB-UniRule"/>
</dbReference>
<dbReference type="InterPro" id="IPR050116">
    <property type="entry name" value="DNA_polymerase-Y"/>
</dbReference>
<accession>A0A1G8K6C5</accession>
<dbReference type="NCBIfam" id="NF002677">
    <property type="entry name" value="PRK02406.1"/>
    <property type="match status" value="1"/>
</dbReference>
<feature type="binding site" evidence="6">
    <location>
        <position position="14"/>
    </location>
    <ligand>
        <name>Mg(2+)</name>
        <dbReference type="ChEBI" id="CHEBI:18420"/>
    </ligand>
</feature>
<comment type="similarity">
    <text evidence="1 6">Belongs to the DNA polymerase type-Y family.</text>
</comment>
<dbReference type="Gene3D" id="3.30.1490.100">
    <property type="entry name" value="DNA polymerase, Y-family, little finger domain"/>
    <property type="match status" value="1"/>
</dbReference>
<dbReference type="GO" id="GO:0006281">
    <property type="term" value="P:DNA repair"/>
    <property type="evidence" value="ECO:0007669"/>
    <property type="project" value="UniProtKB-UniRule"/>
</dbReference>
<dbReference type="Pfam" id="PF11799">
    <property type="entry name" value="IMS_C"/>
    <property type="match status" value="1"/>
</dbReference>
<dbReference type="EC" id="2.7.7.7" evidence="6"/>
<keyword evidence="6" id="KW-0963">Cytoplasm</keyword>
<dbReference type="PANTHER" id="PTHR11076">
    <property type="entry name" value="DNA REPAIR POLYMERASE UMUC / TRANSFERASE FAMILY MEMBER"/>
    <property type="match status" value="1"/>
</dbReference>
<gene>
    <name evidence="6" type="primary">dinB</name>
    <name evidence="8" type="ORF">SAMN05192534_1428</name>
</gene>
<dbReference type="GO" id="GO:0009432">
    <property type="term" value="P:SOS response"/>
    <property type="evidence" value="ECO:0007669"/>
    <property type="project" value="TreeGrafter"/>
</dbReference>
<comment type="cofactor">
    <cofactor evidence="6">
        <name>Mg(2+)</name>
        <dbReference type="ChEBI" id="CHEBI:18420"/>
    </cofactor>
    <text evidence="6">Binds 2 magnesium ions per subunit.</text>
</comment>
<dbReference type="NCBIfam" id="NF002492">
    <property type="entry name" value="PRK01810.1"/>
    <property type="match status" value="1"/>
</dbReference>
<dbReference type="SUPFAM" id="SSF100879">
    <property type="entry name" value="Lesion bypass DNA polymerase (Y-family), little finger domain"/>
    <property type="match status" value="1"/>
</dbReference>
<evidence type="ECO:0000313" key="9">
    <source>
        <dbReference type="Proteomes" id="UP000199163"/>
    </source>
</evidence>
<reference evidence="8 9" key="1">
    <citation type="submission" date="2016-10" db="EMBL/GenBank/DDBJ databases">
        <authorList>
            <person name="de Groot N.N."/>
        </authorList>
    </citation>
    <scope>NUCLEOTIDE SEQUENCE [LARGE SCALE GENOMIC DNA]</scope>
    <source>
        <strain evidence="8 9">DSM 21632</strain>
    </source>
</reference>
<evidence type="ECO:0000256" key="5">
    <source>
        <dbReference type="ARBA" id="ARBA00022932"/>
    </source>
</evidence>
<evidence type="ECO:0000256" key="1">
    <source>
        <dbReference type="ARBA" id="ARBA00010945"/>
    </source>
</evidence>
<evidence type="ECO:0000256" key="3">
    <source>
        <dbReference type="ARBA" id="ARBA00022695"/>
    </source>
</evidence>
<keyword evidence="9" id="KW-1185">Reference proteome</keyword>
<keyword evidence="4 6" id="KW-0227">DNA damage</keyword>
<dbReference type="InterPro" id="IPR001126">
    <property type="entry name" value="UmuC"/>
</dbReference>
<dbReference type="Gene3D" id="1.10.150.20">
    <property type="entry name" value="5' to 3' exonuclease, C-terminal subdomain"/>
    <property type="match status" value="1"/>
</dbReference>
<dbReference type="Proteomes" id="UP000199163">
    <property type="component" value="Unassembled WGS sequence"/>
</dbReference>
<proteinExistence type="inferred from homology"/>
<keyword evidence="6" id="KW-0234">DNA repair</keyword>
<keyword evidence="5 6" id="KW-0239">DNA-directed DNA polymerase</keyword>
<keyword evidence="6" id="KW-0808">Transferase</keyword>
<dbReference type="RefSeq" id="WP_245705317.1">
    <property type="nucleotide sequence ID" value="NZ_FNDK01000042.1"/>
</dbReference>
<keyword evidence="6" id="KW-0235">DNA replication</keyword>
<keyword evidence="6" id="KW-0460">Magnesium</keyword>
<keyword evidence="6" id="KW-0238">DNA-binding</keyword>
<dbReference type="GO" id="GO:0005829">
    <property type="term" value="C:cytosol"/>
    <property type="evidence" value="ECO:0007669"/>
    <property type="project" value="TreeGrafter"/>
</dbReference>
<dbReference type="InterPro" id="IPR024728">
    <property type="entry name" value="PolY_HhH_motif"/>
</dbReference>
<keyword evidence="3 6" id="KW-0548">Nucleotidyltransferase</keyword>
<dbReference type="PANTHER" id="PTHR11076:SF33">
    <property type="entry name" value="DNA POLYMERASE KAPPA"/>
    <property type="match status" value="1"/>
</dbReference>
<evidence type="ECO:0000256" key="2">
    <source>
        <dbReference type="ARBA" id="ARBA00022457"/>
    </source>
</evidence>
<dbReference type="STRING" id="568899.SAMN05192534_1428"/>
<dbReference type="Pfam" id="PF11798">
    <property type="entry name" value="IMS_HHH"/>
    <property type="match status" value="1"/>
</dbReference>
<evidence type="ECO:0000256" key="4">
    <source>
        <dbReference type="ARBA" id="ARBA00022763"/>
    </source>
</evidence>
<evidence type="ECO:0000313" key="8">
    <source>
        <dbReference type="EMBL" id="SDI38972.1"/>
    </source>
</evidence>
<keyword evidence="6" id="KW-0479">Metal-binding</keyword>
<feature type="binding site" evidence="6">
    <location>
        <position position="110"/>
    </location>
    <ligand>
        <name>Mg(2+)</name>
        <dbReference type="ChEBI" id="CHEBI:18420"/>
    </ligand>
</feature>
<comment type="subcellular location">
    <subcellularLocation>
        <location evidence="6">Cytoplasm</location>
    </subcellularLocation>
</comment>
<protein>
    <recommendedName>
        <fullName evidence="6">DNA polymerase IV</fullName>
        <shortName evidence="6">Pol IV</shortName>
        <ecNumber evidence="6">2.7.7.7</ecNumber>
    </recommendedName>
</protein>
<comment type="catalytic activity">
    <reaction evidence="6">
        <text>DNA(n) + a 2'-deoxyribonucleoside 5'-triphosphate = DNA(n+1) + diphosphate</text>
        <dbReference type="Rhea" id="RHEA:22508"/>
        <dbReference type="Rhea" id="RHEA-COMP:17339"/>
        <dbReference type="Rhea" id="RHEA-COMP:17340"/>
        <dbReference type="ChEBI" id="CHEBI:33019"/>
        <dbReference type="ChEBI" id="CHEBI:61560"/>
        <dbReference type="ChEBI" id="CHEBI:173112"/>
        <dbReference type="EC" id="2.7.7.7"/>
    </reaction>
</comment>
<organism evidence="8 9">
    <name type="scientific">Alteribacillus persepolensis</name>
    <dbReference type="NCBI Taxonomy" id="568899"/>
    <lineage>
        <taxon>Bacteria</taxon>
        <taxon>Bacillati</taxon>
        <taxon>Bacillota</taxon>
        <taxon>Bacilli</taxon>
        <taxon>Bacillales</taxon>
        <taxon>Bacillaceae</taxon>
        <taxon>Alteribacillus</taxon>
    </lineage>
</organism>
<comment type="function">
    <text evidence="6">Poorly processive, error-prone DNA polymerase involved in untargeted mutagenesis. Copies undamaged DNA at stalled replication forks, which arise in vivo from mismatched or misaligned primer ends. These misaligned primers can be extended by PolIV. Exhibits no 3'-5' exonuclease (proofreading) activity. May be involved in translesional synthesis, in conjunction with the beta clamp from PolIII.</text>
</comment>
<dbReference type="AlphaFoldDB" id="A0A1G8K6C5"/>
<dbReference type="Gene3D" id="3.30.70.270">
    <property type="match status" value="1"/>
</dbReference>
<dbReference type="InterPro" id="IPR043502">
    <property type="entry name" value="DNA/RNA_pol_sf"/>
</dbReference>
<evidence type="ECO:0000259" key="7">
    <source>
        <dbReference type="PROSITE" id="PS50173"/>
    </source>
</evidence>
<dbReference type="GO" id="GO:0042276">
    <property type="term" value="P:error-prone translesion synthesis"/>
    <property type="evidence" value="ECO:0007669"/>
    <property type="project" value="TreeGrafter"/>
</dbReference>
<dbReference type="GO" id="GO:0003887">
    <property type="term" value="F:DNA-directed DNA polymerase activity"/>
    <property type="evidence" value="ECO:0007669"/>
    <property type="project" value="UniProtKB-UniRule"/>
</dbReference>
<comment type="subunit">
    <text evidence="6">Monomer.</text>
</comment>
<name>A0A1G8K6C5_9BACI</name>
<evidence type="ECO:0000256" key="6">
    <source>
        <dbReference type="HAMAP-Rule" id="MF_01113"/>
    </source>
</evidence>
<dbReference type="SUPFAM" id="SSF56672">
    <property type="entry name" value="DNA/RNA polymerases"/>
    <property type="match status" value="1"/>
</dbReference>
<dbReference type="InterPro" id="IPR017961">
    <property type="entry name" value="DNA_pol_Y-fam_little_finger"/>
</dbReference>
<dbReference type="Gene3D" id="3.40.1170.60">
    <property type="match status" value="1"/>
</dbReference>
<dbReference type="GO" id="GO:0000287">
    <property type="term" value="F:magnesium ion binding"/>
    <property type="evidence" value="ECO:0007669"/>
    <property type="project" value="UniProtKB-UniRule"/>
</dbReference>
<feature type="active site" evidence="6">
    <location>
        <position position="111"/>
    </location>
</feature>
<dbReference type="HAMAP" id="MF_01113">
    <property type="entry name" value="DNApol_IV"/>
    <property type="match status" value="1"/>
</dbReference>
<feature type="domain" description="UmuC" evidence="7">
    <location>
        <begin position="10"/>
        <end position="191"/>
    </location>
</feature>
<dbReference type="PROSITE" id="PS50173">
    <property type="entry name" value="UMUC"/>
    <property type="match status" value="1"/>
</dbReference>
<sequence>MGHNWKGRVIFHVDMNSFYASVERVYDSSLKGKPLAIAGDPKERRGIVVTSSYEARAYGVKTTMPVWEARKKCPDLIVRPPDFDKYRKVSSDMFQLLQEYTDLVEPVSIDEGYMDMTLPFKQGSTVAEANHIMRRLERELGLPASIGIAPNKFLAKMASDMKKPLGITILRKRDAAQKLWPLPIEEMHGIGQKTADKLKKWNIHSIGDLARFSPVSLQQRFGVKGRKWNERANGIDERLVDPDAANEIKSVGNSTTLEHDEDNPEALMMTLEKLSEKVEMRMKRKQVTSWTIQLTIRYNDRKTITRSKTNANPLFTAKEMKEQAKVLLHEHWSGKPVRLLGVTALHVVPVDQAYKQLDLFSYQKDEKEAELSQTVSHLTDKYGEHIISKGLLTKK</sequence>
<dbReference type="GO" id="GO:0003684">
    <property type="term" value="F:damaged DNA binding"/>
    <property type="evidence" value="ECO:0007669"/>
    <property type="project" value="InterPro"/>
</dbReference>